<gene>
    <name evidence="1" type="ORF">RDB_LOCUS152875</name>
</gene>
<accession>A0A8H3GL78</accession>
<evidence type="ECO:0000313" key="2">
    <source>
        <dbReference type="Proteomes" id="UP000663846"/>
    </source>
</evidence>
<protein>
    <submittedName>
        <fullName evidence="1">Uncharacterized protein</fullName>
    </submittedName>
</protein>
<dbReference type="Proteomes" id="UP000663846">
    <property type="component" value="Unassembled WGS sequence"/>
</dbReference>
<sequence>MHPLAQMVRALGYKPKLPELATSNRVASGSGADSTPGPGTATIPAYITHFLNTYPFPDTYTALEWIFFKDISKQDMSLKELKSWFDANHLQIDFHVWLWRDKIECKLIPKVPKDKAWGDDDVEVKGSMDSTATLPSMT</sequence>
<reference evidence="1" key="1">
    <citation type="submission" date="2021-01" db="EMBL/GenBank/DDBJ databases">
        <authorList>
            <person name="Kaushik A."/>
        </authorList>
    </citation>
    <scope>NUCLEOTIDE SEQUENCE</scope>
    <source>
        <strain evidence="1">AG1-1C</strain>
    </source>
</reference>
<proteinExistence type="predicted"/>
<name>A0A8H3GL78_9AGAM</name>
<evidence type="ECO:0000313" key="1">
    <source>
        <dbReference type="EMBL" id="CAE6456288.1"/>
    </source>
</evidence>
<comment type="caution">
    <text evidence="1">The sequence shown here is derived from an EMBL/GenBank/DDBJ whole genome shotgun (WGS) entry which is preliminary data.</text>
</comment>
<dbReference type="AlphaFoldDB" id="A0A8H3GL78"/>
<organism evidence="1 2">
    <name type="scientific">Rhizoctonia solani</name>
    <dbReference type="NCBI Taxonomy" id="456999"/>
    <lineage>
        <taxon>Eukaryota</taxon>
        <taxon>Fungi</taxon>
        <taxon>Dikarya</taxon>
        <taxon>Basidiomycota</taxon>
        <taxon>Agaricomycotina</taxon>
        <taxon>Agaricomycetes</taxon>
        <taxon>Cantharellales</taxon>
        <taxon>Ceratobasidiaceae</taxon>
        <taxon>Rhizoctonia</taxon>
    </lineage>
</organism>
<dbReference type="EMBL" id="CAJMWS010000639">
    <property type="protein sequence ID" value="CAE6456288.1"/>
    <property type="molecule type" value="Genomic_DNA"/>
</dbReference>
<dbReference type="OrthoDB" id="2322499at2759"/>